<gene>
    <name evidence="1" type="ORF">METZ01_LOCUS410392</name>
</gene>
<name>A0A382WHE7_9ZZZZ</name>
<dbReference type="Gene3D" id="3.20.20.140">
    <property type="entry name" value="Metal-dependent hydrolases"/>
    <property type="match status" value="1"/>
</dbReference>
<reference evidence="1" key="1">
    <citation type="submission" date="2018-05" db="EMBL/GenBank/DDBJ databases">
        <authorList>
            <person name="Lanie J.A."/>
            <person name="Ng W.-L."/>
            <person name="Kazmierczak K.M."/>
            <person name="Andrzejewski T.M."/>
            <person name="Davidsen T.M."/>
            <person name="Wayne K.J."/>
            <person name="Tettelin H."/>
            <person name="Glass J.I."/>
            <person name="Rusch D."/>
            <person name="Podicherti R."/>
            <person name="Tsui H.-C.T."/>
            <person name="Winkler M.E."/>
        </authorList>
    </citation>
    <scope>NUCLEOTIDE SEQUENCE</scope>
</reference>
<dbReference type="PANTHER" id="PTHR43135">
    <property type="entry name" value="ALPHA-D-RIBOSE 1-METHYLPHOSPHONATE 5-TRIPHOSPHATE DIPHOSPHATASE"/>
    <property type="match status" value="1"/>
</dbReference>
<dbReference type="GO" id="GO:0016810">
    <property type="term" value="F:hydrolase activity, acting on carbon-nitrogen (but not peptide) bonds"/>
    <property type="evidence" value="ECO:0007669"/>
    <property type="project" value="InterPro"/>
</dbReference>
<feature type="non-terminal residue" evidence="1">
    <location>
        <position position="210"/>
    </location>
</feature>
<accession>A0A382WHE7</accession>
<organism evidence="1">
    <name type="scientific">marine metagenome</name>
    <dbReference type="NCBI Taxonomy" id="408172"/>
    <lineage>
        <taxon>unclassified sequences</taxon>
        <taxon>metagenomes</taxon>
        <taxon>ecological metagenomes</taxon>
    </lineage>
</organism>
<dbReference type="Gene3D" id="2.30.40.10">
    <property type="entry name" value="Urease, subunit C, domain 1"/>
    <property type="match status" value="1"/>
</dbReference>
<dbReference type="SUPFAM" id="SSF51338">
    <property type="entry name" value="Composite domain of metallo-dependent hydrolases"/>
    <property type="match status" value="1"/>
</dbReference>
<proteinExistence type="predicted"/>
<dbReference type="SUPFAM" id="SSF51556">
    <property type="entry name" value="Metallo-dependent hydrolases"/>
    <property type="match status" value="1"/>
</dbReference>
<evidence type="ECO:0000313" key="1">
    <source>
        <dbReference type="EMBL" id="SVD57538.1"/>
    </source>
</evidence>
<sequence>MTARQLVICTLFLVSLGLRSEGYAQSGSVVFVRATVLDPSSAETIDNATVVVRHGEIVSIEVGGKAPDDARIMDLGGRFLVPGLIDAHVHISNLSDARRALLSGVTTARSMGGSFFTDLGLRELFARGAFAGPELLAAGYHIRPRPAEGLFLDEPGLADLLETDIRGPTMLRRFARAMLDRNVDFIKVNATERAGLPETDPRKPFFTETE</sequence>
<protein>
    <recommendedName>
        <fullName evidence="2">Amidohydrolase-related domain-containing protein</fullName>
    </recommendedName>
</protein>
<dbReference type="EMBL" id="UINC01159452">
    <property type="protein sequence ID" value="SVD57538.1"/>
    <property type="molecule type" value="Genomic_DNA"/>
</dbReference>
<dbReference type="AlphaFoldDB" id="A0A382WHE7"/>
<dbReference type="InterPro" id="IPR051781">
    <property type="entry name" value="Metallo-dep_Hydrolase"/>
</dbReference>
<evidence type="ECO:0008006" key="2">
    <source>
        <dbReference type="Google" id="ProtNLM"/>
    </source>
</evidence>
<dbReference type="InterPro" id="IPR032466">
    <property type="entry name" value="Metal_Hydrolase"/>
</dbReference>
<dbReference type="InterPro" id="IPR011059">
    <property type="entry name" value="Metal-dep_hydrolase_composite"/>
</dbReference>
<dbReference type="PANTHER" id="PTHR43135:SF3">
    <property type="entry name" value="ALPHA-D-RIBOSE 1-METHYLPHOSPHONATE 5-TRIPHOSPHATE DIPHOSPHATASE"/>
    <property type="match status" value="1"/>
</dbReference>